<feature type="compositionally biased region" description="Polar residues" evidence="1">
    <location>
        <begin position="430"/>
        <end position="441"/>
    </location>
</feature>
<reference evidence="3" key="4">
    <citation type="journal article" date="2015" name="G3 (Bethesda)">
        <title>Genome sequences of three phytopathogenic species of the Magnaporthaceae family of fungi.</title>
        <authorList>
            <person name="Okagaki L.H."/>
            <person name="Nunes C.C."/>
            <person name="Sailsbery J."/>
            <person name="Clay B."/>
            <person name="Brown D."/>
            <person name="John T."/>
            <person name="Oh Y."/>
            <person name="Young N."/>
            <person name="Fitzgerald M."/>
            <person name="Haas B.J."/>
            <person name="Zeng Q."/>
            <person name="Young S."/>
            <person name="Adiconis X."/>
            <person name="Fan L."/>
            <person name="Levin J.Z."/>
            <person name="Mitchell T.K."/>
            <person name="Okubara P.A."/>
            <person name="Farman M.L."/>
            <person name="Kohn L.M."/>
            <person name="Birren B."/>
            <person name="Ma L.-J."/>
            <person name="Dean R.A."/>
        </authorList>
    </citation>
    <scope>NUCLEOTIDE SEQUENCE</scope>
    <source>
        <strain evidence="3">ATCC 64411 / 73-15</strain>
    </source>
</reference>
<feature type="region of interest" description="Disordered" evidence="1">
    <location>
        <begin position="425"/>
        <end position="495"/>
    </location>
</feature>
<reference evidence="4" key="1">
    <citation type="submission" date="2010-05" db="EMBL/GenBank/DDBJ databases">
        <title>The genome sequence of Magnaporthe poae strain ATCC 64411.</title>
        <authorList>
            <person name="Ma L.-J."/>
            <person name="Dead R."/>
            <person name="Young S."/>
            <person name="Zeng Q."/>
            <person name="Koehrsen M."/>
            <person name="Alvarado L."/>
            <person name="Berlin A."/>
            <person name="Chapman S.B."/>
            <person name="Chen Z."/>
            <person name="Freedman E."/>
            <person name="Gellesch M."/>
            <person name="Goldberg J."/>
            <person name="Griggs A."/>
            <person name="Gujja S."/>
            <person name="Heilman E.R."/>
            <person name="Heiman D."/>
            <person name="Hepburn T."/>
            <person name="Howarth C."/>
            <person name="Jen D."/>
            <person name="Larson L."/>
            <person name="Mehta T."/>
            <person name="Neiman D."/>
            <person name="Pearson M."/>
            <person name="Roberts A."/>
            <person name="Saif S."/>
            <person name="Shea T."/>
            <person name="Shenoy N."/>
            <person name="Sisk P."/>
            <person name="Stolte C."/>
            <person name="Sykes S."/>
            <person name="Walk T."/>
            <person name="White J."/>
            <person name="Yandava C."/>
            <person name="Haas B."/>
            <person name="Nusbaum C."/>
            <person name="Birren B."/>
        </authorList>
    </citation>
    <scope>NUCLEOTIDE SEQUENCE [LARGE SCALE GENOMIC DNA]</scope>
    <source>
        <strain evidence="4">ATCC 64411 / 73-15</strain>
    </source>
</reference>
<feature type="compositionally biased region" description="Basic and acidic residues" evidence="1">
    <location>
        <begin position="737"/>
        <end position="748"/>
    </location>
</feature>
<dbReference type="EnsemblFungi" id="MAPG_01715T0">
    <property type="protein sequence ID" value="MAPG_01715T0"/>
    <property type="gene ID" value="MAPG_01715"/>
</dbReference>
<name>A0A0C4DPF1_MAGP6</name>
<gene>
    <name evidence="2" type="ORF">MAPG_01715</name>
</gene>
<feature type="region of interest" description="Disordered" evidence="1">
    <location>
        <begin position="605"/>
        <end position="642"/>
    </location>
</feature>
<sequence length="859" mass="92717">MSDQAVSDPHLEPGLPESGPQESSPKIAASAEEIYPGETSTPEVSPTVPKQQPQLGSGSSEELPQPTSPDCARAPSTSVPLAIPVRPPSRHRVNSRAVRNIVFRSRSSSPTKPGSLSKSAASSIRLDKPKHKASNGEEVFVGFSFSSDEVPESPALSLREIRFPRNGKKDTDSREPDGQNGQNGYFFTDPGKPTLTNTANVCDLGDSSDLQENGYEPSDDGSTIRSCGLQQPYQQEGEHPAGTQPSGDPAGSRLSRDEDSARSPYPGTGKDDFTTAPWAHYVNTLWSFRVLWGDLVVATFVIVSALGTSTAKNLYATAIFDCRLVWALVHIWVDFFHTILQAIHLSLGLWLGYLGLCCLKRLPENFVGDLVINCATTLSRAWTKVCRWVNLNTEPADIRETRLPRLSGGRLSGGRRNAGLASISRLPGDSSAQLPQGNSDIGTGAGAARCPPRLAEEGSSSQQAEPDEVTSTHVDRVGVQGDEDERNVVAPGPREPRRIVDVLGLRRRPKSPKRRLDISAPVGPVLYNGKLVSPEPSTAVSLTTAYSVQPTYQPRKASQPQEAIKPSNSEANAPAASSILRIPKSRTFTVLSSISHSLSRASLGSFGSNRNVSNSSTSTSTTCRDGLEQKRHAQARVSLPRVVGRKSLESQVDAGPVPPLALNHRLVTTAMPDSYWAGRFLALHDRFHSELLGPKNLEIMVNAHASLSALPNQDGTAEQKLTHKAACMKPSATSSDIVHRPRVTSENRKAQIRDAELLEDEDNRCRRVFLHLETMCLSKEARGSLQAFQQEYARKTKRPGLLPQGGSMEDRGFISRLISGGKVAPAKVTVTVGKTNIAEPPKAGGLGKQFSYLYAAAPY</sequence>
<feature type="region of interest" description="Disordered" evidence="1">
    <location>
        <begin position="1"/>
        <end position="269"/>
    </location>
</feature>
<feature type="compositionally biased region" description="Low complexity" evidence="1">
    <location>
        <begin position="605"/>
        <end position="622"/>
    </location>
</feature>
<feature type="compositionally biased region" description="Polar residues" evidence="1">
    <location>
        <begin position="458"/>
        <end position="472"/>
    </location>
</feature>
<feature type="compositionally biased region" description="Polar residues" evidence="1">
    <location>
        <begin position="38"/>
        <end position="62"/>
    </location>
</feature>
<protein>
    <submittedName>
        <fullName evidence="2 3">Uncharacterized protein</fullName>
    </submittedName>
</protein>
<dbReference type="VEuPathDB" id="FungiDB:MAPG_01715"/>
<accession>A0A0C4DPF1</accession>
<evidence type="ECO:0000313" key="2">
    <source>
        <dbReference type="EMBL" id="KLU82644.1"/>
    </source>
</evidence>
<feature type="compositionally biased region" description="Polar residues" evidence="1">
    <location>
        <begin position="105"/>
        <end position="122"/>
    </location>
</feature>
<feature type="compositionally biased region" description="Polar residues" evidence="1">
    <location>
        <begin position="220"/>
        <end position="234"/>
    </location>
</feature>
<evidence type="ECO:0000256" key="1">
    <source>
        <dbReference type="SAM" id="MobiDB-lite"/>
    </source>
</evidence>
<organism evidence="3 4">
    <name type="scientific">Magnaporthiopsis poae (strain ATCC 64411 / 73-15)</name>
    <name type="common">Kentucky bluegrass fungus</name>
    <name type="synonym">Magnaporthe poae</name>
    <dbReference type="NCBI Taxonomy" id="644358"/>
    <lineage>
        <taxon>Eukaryota</taxon>
        <taxon>Fungi</taxon>
        <taxon>Dikarya</taxon>
        <taxon>Ascomycota</taxon>
        <taxon>Pezizomycotina</taxon>
        <taxon>Sordariomycetes</taxon>
        <taxon>Sordariomycetidae</taxon>
        <taxon>Magnaporthales</taxon>
        <taxon>Magnaporthaceae</taxon>
        <taxon>Magnaporthiopsis</taxon>
    </lineage>
</organism>
<dbReference type="Proteomes" id="UP000011715">
    <property type="component" value="Unassembled WGS sequence"/>
</dbReference>
<feature type="compositionally biased region" description="Polar residues" evidence="1">
    <location>
        <begin position="551"/>
        <end position="561"/>
    </location>
</feature>
<evidence type="ECO:0000313" key="4">
    <source>
        <dbReference type="Proteomes" id="UP000011715"/>
    </source>
</evidence>
<dbReference type="eggNOG" id="ENOG502T1TT">
    <property type="taxonomic scope" value="Eukaryota"/>
</dbReference>
<evidence type="ECO:0000313" key="3">
    <source>
        <dbReference type="EnsemblFungi" id="MAPG_01715T0"/>
    </source>
</evidence>
<dbReference type="EMBL" id="GL876966">
    <property type="protein sequence ID" value="KLU82644.1"/>
    <property type="molecule type" value="Genomic_DNA"/>
</dbReference>
<reference evidence="2" key="3">
    <citation type="submission" date="2011-03" db="EMBL/GenBank/DDBJ databases">
        <title>Annotation of Magnaporthe poae ATCC 64411.</title>
        <authorList>
            <person name="Ma L.-J."/>
            <person name="Dead R."/>
            <person name="Young S.K."/>
            <person name="Zeng Q."/>
            <person name="Gargeya S."/>
            <person name="Fitzgerald M."/>
            <person name="Haas B."/>
            <person name="Abouelleil A."/>
            <person name="Alvarado L."/>
            <person name="Arachchi H.M."/>
            <person name="Berlin A."/>
            <person name="Brown A."/>
            <person name="Chapman S.B."/>
            <person name="Chen Z."/>
            <person name="Dunbar C."/>
            <person name="Freedman E."/>
            <person name="Gearin G."/>
            <person name="Gellesch M."/>
            <person name="Goldberg J."/>
            <person name="Griggs A."/>
            <person name="Gujja S."/>
            <person name="Heiman D."/>
            <person name="Howarth C."/>
            <person name="Larson L."/>
            <person name="Lui A."/>
            <person name="MacDonald P.J.P."/>
            <person name="Mehta T."/>
            <person name="Montmayeur A."/>
            <person name="Murphy C."/>
            <person name="Neiman D."/>
            <person name="Pearson M."/>
            <person name="Priest M."/>
            <person name="Roberts A."/>
            <person name="Saif S."/>
            <person name="Shea T."/>
            <person name="Shenoy N."/>
            <person name="Sisk P."/>
            <person name="Stolte C."/>
            <person name="Sykes S."/>
            <person name="Yandava C."/>
            <person name="Wortman J."/>
            <person name="Nusbaum C."/>
            <person name="Birren B."/>
        </authorList>
    </citation>
    <scope>NUCLEOTIDE SEQUENCE</scope>
    <source>
        <strain evidence="2">ATCC 64411</strain>
    </source>
</reference>
<feature type="compositionally biased region" description="Low complexity" evidence="1">
    <location>
        <begin position="566"/>
        <end position="578"/>
    </location>
</feature>
<dbReference type="OrthoDB" id="3557758at2759"/>
<reference evidence="3" key="5">
    <citation type="submission" date="2015-06" db="UniProtKB">
        <authorList>
            <consortium name="EnsemblFungi"/>
        </authorList>
    </citation>
    <scope>IDENTIFICATION</scope>
    <source>
        <strain evidence="3">ATCC 64411</strain>
    </source>
</reference>
<feature type="region of interest" description="Disordered" evidence="1">
    <location>
        <begin position="729"/>
        <end position="748"/>
    </location>
</feature>
<proteinExistence type="predicted"/>
<dbReference type="EMBL" id="ADBL01000419">
    <property type="status" value="NOT_ANNOTATED_CDS"/>
    <property type="molecule type" value="Genomic_DNA"/>
</dbReference>
<keyword evidence="4" id="KW-1185">Reference proteome</keyword>
<feature type="region of interest" description="Disordered" evidence="1">
    <location>
        <begin position="551"/>
        <end position="578"/>
    </location>
</feature>
<dbReference type="AlphaFoldDB" id="A0A0C4DPF1"/>
<feature type="compositionally biased region" description="Basic and acidic residues" evidence="1">
    <location>
        <begin position="159"/>
        <end position="177"/>
    </location>
</feature>
<reference evidence="2" key="2">
    <citation type="submission" date="2010-05" db="EMBL/GenBank/DDBJ databases">
        <title>The Genome Sequence of Magnaporthe poae strain ATCC 64411.</title>
        <authorList>
            <consortium name="The Broad Institute Genome Sequencing Platform"/>
            <consortium name="Broad Institute Genome Sequencing Center for Infectious Disease"/>
            <person name="Ma L.-J."/>
            <person name="Dead R."/>
            <person name="Young S."/>
            <person name="Zeng Q."/>
            <person name="Koehrsen M."/>
            <person name="Alvarado L."/>
            <person name="Berlin A."/>
            <person name="Chapman S.B."/>
            <person name="Chen Z."/>
            <person name="Freedman E."/>
            <person name="Gellesch M."/>
            <person name="Goldberg J."/>
            <person name="Griggs A."/>
            <person name="Gujja S."/>
            <person name="Heilman E.R."/>
            <person name="Heiman D."/>
            <person name="Hepburn T."/>
            <person name="Howarth C."/>
            <person name="Jen D."/>
            <person name="Larson L."/>
            <person name="Mehta T."/>
            <person name="Neiman D."/>
            <person name="Pearson M."/>
            <person name="Roberts A."/>
            <person name="Saif S."/>
            <person name="Shea T."/>
            <person name="Shenoy N."/>
            <person name="Sisk P."/>
            <person name="Stolte C."/>
            <person name="Sykes S."/>
            <person name="Walk T."/>
            <person name="White J."/>
            <person name="Yandava C."/>
            <person name="Haas B."/>
            <person name="Nusbaum C."/>
            <person name="Birren B."/>
        </authorList>
    </citation>
    <scope>NUCLEOTIDE SEQUENCE</scope>
    <source>
        <strain evidence="2">ATCC 64411</strain>
    </source>
</reference>